<name>A0A2U2HNC2_9BURK</name>
<feature type="domain" description="Methyltransferase FkbM" evidence="2">
    <location>
        <begin position="29"/>
        <end position="192"/>
    </location>
</feature>
<dbReference type="InterPro" id="IPR006342">
    <property type="entry name" value="FkbM_mtfrase"/>
</dbReference>
<evidence type="ECO:0000313" key="4">
    <source>
        <dbReference type="Proteomes" id="UP000241421"/>
    </source>
</evidence>
<keyword evidence="1" id="KW-0175">Coiled coil</keyword>
<dbReference type="EMBL" id="PXWF02000121">
    <property type="protein sequence ID" value="PWF49011.1"/>
    <property type="molecule type" value="Genomic_DNA"/>
</dbReference>
<dbReference type="NCBIfam" id="TIGR01444">
    <property type="entry name" value="fkbM_fam"/>
    <property type="match status" value="1"/>
</dbReference>
<dbReference type="InterPro" id="IPR029063">
    <property type="entry name" value="SAM-dependent_MTases_sf"/>
</dbReference>
<keyword evidence="3" id="KW-0808">Transferase</keyword>
<gene>
    <name evidence="3" type="ORF">C7C56_008990</name>
</gene>
<feature type="coiled-coil region" evidence="1">
    <location>
        <begin position="254"/>
        <end position="330"/>
    </location>
</feature>
<dbReference type="AlphaFoldDB" id="A0A2U2HNC2"/>
<protein>
    <submittedName>
        <fullName evidence="3">FkbM family methyltransferase</fullName>
    </submittedName>
</protein>
<dbReference type="Proteomes" id="UP000241421">
    <property type="component" value="Unassembled WGS sequence"/>
</dbReference>
<evidence type="ECO:0000256" key="1">
    <source>
        <dbReference type="SAM" id="Coils"/>
    </source>
</evidence>
<dbReference type="Pfam" id="PF05050">
    <property type="entry name" value="Methyltransf_21"/>
    <property type="match status" value="1"/>
</dbReference>
<dbReference type="GO" id="GO:0032259">
    <property type="term" value="P:methylation"/>
    <property type="evidence" value="ECO:0007669"/>
    <property type="project" value="UniProtKB-KW"/>
</dbReference>
<accession>A0A2U2HNC2</accession>
<organism evidence="3 4">
    <name type="scientific">Massilia glaciei</name>
    <dbReference type="NCBI Taxonomy" id="1524097"/>
    <lineage>
        <taxon>Bacteria</taxon>
        <taxon>Pseudomonadati</taxon>
        <taxon>Pseudomonadota</taxon>
        <taxon>Betaproteobacteria</taxon>
        <taxon>Burkholderiales</taxon>
        <taxon>Oxalobacteraceae</taxon>
        <taxon>Telluria group</taxon>
        <taxon>Massilia</taxon>
    </lineage>
</organism>
<comment type="caution">
    <text evidence="3">The sequence shown here is derived from an EMBL/GenBank/DDBJ whole genome shotgun (WGS) entry which is preliminary data.</text>
</comment>
<evidence type="ECO:0000259" key="2">
    <source>
        <dbReference type="Pfam" id="PF05050"/>
    </source>
</evidence>
<keyword evidence="3" id="KW-0489">Methyltransferase</keyword>
<dbReference type="SUPFAM" id="SSF53335">
    <property type="entry name" value="S-adenosyl-L-methionine-dependent methyltransferases"/>
    <property type="match status" value="1"/>
</dbReference>
<dbReference type="RefSeq" id="WP_106757098.1">
    <property type="nucleotide sequence ID" value="NZ_PXWF02000121.1"/>
</dbReference>
<reference evidence="3 4" key="1">
    <citation type="submission" date="2018-04" db="EMBL/GenBank/DDBJ databases">
        <title>Massilia violaceinigra sp. nov., a novel purple-pigmented bacterium isolated from Tianshan glacier, Xinjiang, China.</title>
        <authorList>
            <person name="Wang H."/>
        </authorList>
    </citation>
    <scope>NUCLEOTIDE SEQUENCE [LARGE SCALE GENOMIC DNA]</scope>
    <source>
        <strain evidence="3 4">B448-2</strain>
    </source>
</reference>
<dbReference type="GO" id="GO:0008168">
    <property type="term" value="F:methyltransferase activity"/>
    <property type="evidence" value="ECO:0007669"/>
    <property type="project" value="UniProtKB-KW"/>
</dbReference>
<dbReference type="OrthoDB" id="9810122at2"/>
<keyword evidence="4" id="KW-1185">Reference proteome</keyword>
<dbReference type="Gene3D" id="3.40.50.150">
    <property type="entry name" value="Vaccinia Virus protein VP39"/>
    <property type="match status" value="1"/>
</dbReference>
<proteinExistence type="predicted"/>
<evidence type="ECO:0000313" key="3">
    <source>
        <dbReference type="EMBL" id="PWF49011.1"/>
    </source>
</evidence>
<sequence length="480" mass="52248">MTLISYAQNAEDVLLWRALGHIKNGFYIDAGANDPVDHSVTKAFYDAGWHGINIEPLPGPHAALLAQRPRDINLALAAGAGDGRLTLFDIPAVNGWASPAPEVAEAHRAAGFAVAELTVLVRTLAGICAEHVQGAIHFLKIDVEGFEAEVLRGMDLKRWRPWIMLIEATRPGSRESNHQGWEPLVLAHGYRLAWFDGLNRYYVADEHAELQAALSVQPNVFDDFISHHLAHAMAATEEARAARARAEAQAALALAQAEEQVAQAGAQAAQAARERDEARQRAADAVAASRESSILSNVMFRKFDEVCVRVQLAQEAKLAAEAELAALRESTLGAQTEIKLLRDTALAAQADAAQAREAHVKAHQDGLRALMWAHELEHKLVGIEGSRMWRLNASLRLLGDGAPLRRAALRLSANQRLRRLLLPVLLRFPRLGRRVAASLAAIRMQTPPGALAPALVPDELRELPVSARAVLADLQRQRGA</sequence>